<evidence type="ECO:0000256" key="1">
    <source>
        <dbReference type="ARBA" id="ARBA00004651"/>
    </source>
</evidence>
<evidence type="ECO:0000256" key="5">
    <source>
        <dbReference type="ARBA" id="ARBA00022989"/>
    </source>
</evidence>
<dbReference type="PANTHER" id="PTHR30151">
    <property type="entry name" value="ALKANE SULFONATE ABC TRANSPORTER-RELATED, MEMBRANE SUBUNIT"/>
    <property type="match status" value="1"/>
</dbReference>
<evidence type="ECO:0000313" key="10">
    <source>
        <dbReference type="Proteomes" id="UP000319769"/>
    </source>
</evidence>
<dbReference type="Gene3D" id="1.10.3720.10">
    <property type="entry name" value="MetI-like"/>
    <property type="match status" value="1"/>
</dbReference>
<accession>A0A5N0V286</accession>
<comment type="caution">
    <text evidence="9">The sequence shown here is derived from an EMBL/GenBank/DDBJ whole genome shotgun (WGS) entry which is preliminary data.</text>
</comment>
<dbReference type="Proteomes" id="UP000319769">
    <property type="component" value="Unassembled WGS sequence"/>
</dbReference>
<evidence type="ECO:0000256" key="2">
    <source>
        <dbReference type="ARBA" id="ARBA00022448"/>
    </source>
</evidence>
<dbReference type="OrthoDB" id="9796361at2"/>
<feature type="transmembrane region" description="Helical" evidence="7">
    <location>
        <begin position="141"/>
        <end position="160"/>
    </location>
</feature>
<feature type="transmembrane region" description="Helical" evidence="7">
    <location>
        <begin position="196"/>
        <end position="217"/>
    </location>
</feature>
<dbReference type="Pfam" id="PF00528">
    <property type="entry name" value="BPD_transp_1"/>
    <property type="match status" value="1"/>
</dbReference>
<feature type="transmembrane region" description="Helical" evidence="7">
    <location>
        <begin position="167"/>
        <end position="184"/>
    </location>
</feature>
<reference evidence="9" key="1">
    <citation type="submission" date="2019-09" db="EMBL/GenBank/DDBJ databases">
        <authorList>
            <person name="Teo W.F.A."/>
            <person name="Duangmal K."/>
        </authorList>
    </citation>
    <scope>NUCLEOTIDE SEQUENCE [LARGE SCALE GENOMIC DNA]</scope>
    <source>
        <strain evidence="9">K81G1</strain>
    </source>
</reference>
<keyword evidence="6 7" id="KW-0472">Membrane</keyword>
<dbReference type="PANTHER" id="PTHR30151:SF0">
    <property type="entry name" value="ABC TRANSPORTER PERMEASE PROTEIN MJ0413-RELATED"/>
    <property type="match status" value="1"/>
</dbReference>
<name>A0A5N0V286_9PSEU</name>
<keyword evidence="5 7" id="KW-1133">Transmembrane helix</keyword>
<evidence type="ECO:0000256" key="6">
    <source>
        <dbReference type="ARBA" id="ARBA00023136"/>
    </source>
</evidence>
<dbReference type="EMBL" id="VMNW02000031">
    <property type="protein sequence ID" value="KAA9159055.1"/>
    <property type="molecule type" value="Genomic_DNA"/>
</dbReference>
<keyword evidence="4 7" id="KW-0812">Transmembrane</keyword>
<dbReference type="InterPro" id="IPR035906">
    <property type="entry name" value="MetI-like_sf"/>
</dbReference>
<evidence type="ECO:0000256" key="7">
    <source>
        <dbReference type="RuleBase" id="RU363032"/>
    </source>
</evidence>
<keyword evidence="2 7" id="KW-0813">Transport</keyword>
<dbReference type="GO" id="GO:0055085">
    <property type="term" value="P:transmembrane transport"/>
    <property type="evidence" value="ECO:0007669"/>
    <property type="project" value="InterPro"/>
</dbReference>
<feature type="transmembrane region" description="Helical" evidence="7">
    <location>
        <begin position="110"/>
        <end position="129"/>
    </location>
</feature>
<gene>
    <name evidence="9" type="ORF">FPZ12_021120</name>
</gene>
<feature type="transmembrane region" description="Helical" evidence="7">
    <location>
        <begin position="261"/>
        <end position="284"/>
    </location>
</feature>
<feature type="domain" description="ABC transmembrane type-1" evidence="8">
    <location>
        <begin position="101"/>
        <end position="281"/>
    </location>
</feature>
<dbReference type="InterPro" id="IPR000515">
    <property type="entry name" value="MetI-like"/>
</dbReference>
<protein>
    <submittedName>
        <fullName evidence="9">ABC transporter permease</fullName>
    </submittedName>
</protein>
<feature type="transmembrane region" description="Helical" evidence="7">
    <location>
        <begin position="48"/>
        <end position="72"/>
    </location>
</feature>
<evidence type="ECO:0000259" key="8">
    <source>
        <dbReference type="PROSITE" id="PS50928"/>
    </source>
</evidence>
<dbReference type="SUPFAM" id="SSF161098">
    <property type="entry name" value="MetI-like"/>
    <property type="match status" value="1"/>
</dbReference>
<keyword evidence="10" id="KW-1185">Reference proteome</keyword>
<evidence type="ECO:0000313" key="9">
    <source>
        <dbReference type="EMBL" id="KAA9159055.1"/>
    </source>
</evidence>
<evidence type="ECO:0000256" key="4">
    <source>
        <dbReference type="ARBA" id="ARBA00022692"/>
    </source>
</evidence>
<dbReference type="PROSITE" id="PS50928">
    <property type="entry name" value="ABC_TM1"/>
    <property type="match status" value="1"/>
</dbReference>
<evidence type="ECO:0000256" key="3">
    <source>
        <dbReference type="ARBA" id="ARBA00022475"/>
    </source>
</evidence>
<dbReference type="RefSeq" id="WP_144749165.1">
    <property type="nucleotide sequence ID" value="NZ_VMNW02000031.1"/>
</dbReference>
<organism evidence="9 10">
    <name type="scientific">Amycolatopsis acidicola</name>
    <dbReference type="NCBI Taxonomy" id="2596893"/>
    <lineage>
        <taxon>Bacteria</taxon>
        <taxon>Bacillati</taxon>
        <taxon>Actinomycetota</taxon>
        <taxon>Actinomycetes</taxon>
        <taxon>Pseudonocardiales</taxon>
        <taxon>Pseudonocardiaceae</taxon>
        <taxon>Amycolatopsis</taxon>
    </lineage>
</organism>
<comment type="similarity">
    <text evidence="7">Belongs to the binding-protein-dependent transport system permease family.</text>
</comment>
<dbReference type="CDD" id="cd06261">
    <property type="entry name" value="TM_PBP2"/>
    <property type="match status" value="1"/>
</dbReference>
<proteinExistence type="inferred from homology"/>
<keyword evidence="3" id="KW-1003">Cell membrane</keyword>
<comment type="subcellular location">
    <subcellularLocation>
        <location evidence="1 7">Cell membrane</location>
        <topology evidence="1 7">Multi-pass membrane protein</topology>
    </subcellularLocation>
</comment>
<dbReference type="GO" id="GO:0005886">
    <property type="term" value="C:plasma membrane"/>
    <property type="evidence" value="ECO:0007669"/>
    <property type="project" value="UniProtKB-SubCell"/>
</dbReference>
<sequence length="294" mass="31452">MEQSSYTPAQSRTETLDDARGVIAAPAPVPAAGRAKQARRRRHLPNRWLKVVSVVSVLVLLAVWQLLAQLGVIDRTQSSSPSDVWHSFAVMAGNGSLGTALLASAKLYGIGLLVSIGIGIVFGLVLGWWRVLGAIFDPWIAILYSTPLIALLPLIIVWFGIGFQGQLVMVVLVSVFPLLVNVMVGTRQADEELLRLAHSFGASQFALVRTIVLPSLVPYMVTGIRLSIGTALIGMVIGEYFEGTDGIGSIILKSGVMLDSSGVFVGIVILAVVALTLTSLIRVAERKVGSWRET</sequence>
<dbReference type="AlphaFoldDB" id="A0A5N0V286"/>